<gene>
    <name evidence="1" type="ORF">B2J93_3023</name>
</gene>
<protein>
    <submittedName>
        <fullName evidence="1">Uncharacterized protein</fullName>
    </submittedName>
</protein>
<comment type="caution">
    <text evidence="1">The sequence shown here is derived from an EMBL/GenBank/DDBJ whole genome shotgun (WGS) entry which is preliminary data.</text>
</comment>
<dbReference type="EMBL" id="MZNU01000177">
    <property type="protein sequence ID" value="OWP03291.1"/>
    <property type="molecule type" value="Genomic_DNA"/>
</dbReference>
<accession>A0A218Z5C2</accession>
<keyword evidence="2" id="KW-1185">Reference proteome</keyword>
<dbReference type="Proteomes" id="UP000242519">
    <property type="component" value="Unassembled WGS sequence"/>
</dbReference>
<evidence type="ECO:0000313" key="2">
    <source>
        <dbReference type="Proteomes" id="UP000242519"/>
    </source>
</evidence>
<dbReference type="InParanoid" id="A0A218Z5C2"/>
<organism evidence="1 2">
    <name type="scientific">Diplocarpon coronariae</name>
    <dbReference type="NCBI Taxonomy" id="2795749"/>
    <lineage>
        <taxon>Eukaryota</taxon>
        <taxon>Fungi</taxon>
        <taxon>Dikarya</taxon>
        <taxon>Ascomycota</taxon>
        <taxon>Pezizomycotina</taxon>
        <taxon>Leotiomycetes</taxon>
        <taxon>Helotiales</taxon>
        <taxon>Drepanopezizaceae</taxon>
        <taxon>Diplocarpon</taxon>
    </lineage>
</organism>
<reference evidence="1 2" key="1">
    <citation type="submission" date="2017-04" db="EMBL/GenBank/DDBJ databases">
        <title>Draft genome sequence of Marssonina coronaria NL1: causal agent of apple blotch.</title>
        <authorList>
            <person name="Cheng Q."/>
        </authorList>
    </citation>
    <scope>NUCLEOTIDE SEQUENCE [LARGE SCALE GENOMIC DNA]</scope>
    <source>
        <strain evidence="1 2">NL1</strain>
    </source>
</reference>
<dbReference type="AlphaFoldDB" id="A0A218Z5C2"/>
<sequence length="80" mass="8608">MRFILVLVTRQNSSQEPSEAVGKLAIVHDESKRQIINTASAPKLSLIAAVVEELAGDIESKEITTTGGQRARKTGGQFSQ</sequence>
<name>A0A218Z5C2_9HELO</name>
<proteinExistence type="predicted"/>
<evidence type="ECO:0000313" key="1">
    <source>
        <dbReference type="EMBL" id="OWP03291.1"/>
    </source>
</evidence>